<name>A0ABS5IHB5_9PROT</name>
<evidence type="ECO:0000313" key="3">
    <source>
        <dbReference type="Proteomes" id="UP000680714"/>
    </source>
</evidence>
<dbReference type="RefSeq" id="WP_211551464.1">
    <property type="nucleotide sequence ID" value="NZ_JAGTUF010000026.1"/>
</dbReference>
<dbReference type="Proteomes" id="UP000680714">
    <property type="component" value="Unassembled WGS sequence"/>
</dbReference>
<feature type="transmembrane region" description="Helical" evidence="1">
    <location>
        <begin position="6"/>
        <end position="25"/>
    </location>
</feature>
<accession>A0ABS5IHB5</accession>
<keyword evidence="1" id="KW-0472">Membrane</keyword>
<comment type="caution">
    <text evidence="2">The sequence shown here is derived from an EMBL/GenBank/DDBJ whole genome shotgun (WGS) entry which is preliminary data.</text>
</comment>
<evidence type="ECO:0000313" key="2">
    <source>
        <dbReference type="EMBL" id="MBR9973587.1"/>
    </source>
</evidence>
<gene>
    <name evidence="2" type="ORF">KEC16_17810</name>
</gene>
<proteinExistence type="predicted"/>
<protein>
    <submittedName>
        <fullName evidence="2">Uncharacterized protein</fullName>
    </submittedName>
</protein>
<reference evidence="2 3" key="1">
    <citation type="submission" date="2021-04" db="EMBL/GenBank/DDBJ databases">
        <title>Magnetospirillum sulfuroxidans sp. nov., a facultative chemolithoautotrophic sulfur-oxidizing alphaproteobacterium isolated from freshwater sediment and proposals for Paramagetospirillum gen. nov., and Magnetospirillaceae fam. nov.</title>
        <authorList>
            <person name="Koziaeva V."/>
            <person name="Geelhoed J.S."/>
            <person name="Sorokin D.Y."/>
            <person name="Grouzdev D.S."/>
        </authorList>
    </citation>
    <scope>NUCLEOTIDE SEQUENCE [LARGE SCALE GENOMIC DNA]</scope>
    <source>
        <strain evidence="2 3">J10</strain>
    </source>
</reference>
<keyword evidence="1" id="KW-0812">Transmembrane</keyword>
<organism evidence="2 3">
    <name type="scientific">Magnetospirillum sulfuroxidans</name>
    <dbReference type="NCBI Taxonomy" id="611300"/>
    <lineage>
        <taxon>Bacteria</taxon>
        <taxon>Pseudomonadati</taxon>
        <taxon>Pseudomonadota</taxon>
        <taxon>Alphaproteobacteria</taxon>
        <taxon>Rhodospirillales</taxon>
        <taxon>Rhodospirillaceae</taxon>
        <taxon>Magnetospirillum</taxon>
    </lineage>
</organism>
<sequence>MLLGRVVGWFLIAITVIMASGDVVLALGPADYSGILTADVITLLLGAAPEPIPEQSLAAAAEAVIMDLPAWVVVGFAGIALLVASRKRNKRFRFRRS</sequence>
<feature type="transmembrane region" description="Helical" evidence="1">
    <location>
        <begin position="68"/>
        <end position="85"/>
    </location>
</feature>
<keyword evidence="1" id="KW-1133">Transmembrane helix</keyword>
<dbReference type="EMBL" id="JAGTUF010000026">
    <property type="protein sequence ID" value="MBR9973587.1"/>
    <property type="molecule type" value="Genomic_DNA"/>
</dbReference>
<evidence type="ECO:0000256" key="1">
    <source>
        <dbReference type="SAM" id="Phobius"/>
    </source>
</evidence>
<keyword evidence="3" id="KW-1185">Reference proteome</keyword>